<sequence length="112" mass="13231">MNNNNCLRVLELEFCWSILPKEVLDRWRNTLYEQLIVLGTQKFYYPYKNCMVLLIDDDGVVVKESECPHCRRMFCAQCKNSRRNSSLQMASMKQKKADEKVLKLAEDQKASF</sequence>
<proteinExistence type="predicted"/>
<dbReference type="AlphaFoldDB" id="A0A835M4Q8"/>
<dbReference type="InterPro" id="IPR031127">
    <property type="entry name" value="E3_UB_ligase_RBR"/>
</dbReference>
<evidence type="ECO:0000313" key="1">
    <source>
        <dbReference type="EMBL" id="KAF9610676.1"/>
    </source>
</evidence>
<dbReference type="OrthoDB" id="10009520at2759"/>
<dbReference type="PANTHER" id="PTHR11685">
    <property type="entry name" value="RBR FAMILY RING FINGER AND IBR DOMAIN-CONTAINING"/>
    <property type="match status" value="1"/>
</dbReference>
<organism evidence="1 2">
    <name type="scientific">Coptis chinensis</name>
    <dbReference type="NCBI Taxonomy" id="261450"/>
    <lineage>
        <taxon>Eukaryota</taxon>
        <taxon>Viridiplantae</taxon>
        <taxon>Streptophyta</taxon>
        <taxon>Embryophyta</taxon>
        <taxon>Tracheophyta</taxon>
        <taxon>Spermatophyta</taxon>
        <taxon>Magnoliopsida</taxon>
        <taxon>Ranunculales</taxon>
        <taxon>Ranunculaceae</taxon>
        <taxon>Coptidoideae</taxon>
        <taxon>Coptis</taxon>
    </lineage>
</organism>
<dbReference type="GO" id="GO:0016567">
    <property type="term" value="P:protein ubiquitination"/>
    <property type="evidence" value="ECO:0007669"/>
    <property type="project" value="InterPro"/>
</dbReference>
<dbReference type="EMBL" id="JADFTS010000004">
    <property type="protein sequence ID" value="KAF9610676.1"/>
    <property type="molecule type" value="Genomic_DNA"/>
</dbReference>
<reference evidence="1 2" key="1">
    <citation type="submission" date="2020-10" db="EMBL/GenBank/DDBJ databases">
        <title>The Coptis chinensis genome and diversification of protoberbering-type alkaloids.</title>
        <authorList>
            <person name="Wang B."/>
            <person name="Shu S."/>
            <person name="Song C."/>
            <person name="Liu Y."/>
        </authorList>
    </citation>
    <scope>NUCLEOTIDE SEQUENCE [LARGE SCALE GENOMIC DNA]</scope>
    <source>
        <strain evidence="1">HL-2020</strain>
        <tissue evidence="1">Leaf</tissue>
    </source>
</reference>
<dbReference type="Proteomes" id="UP000631114">
    <property type="component" value="Unassembled WGS sequence"/>
</dbReference>
<accession>A0A835M4Q8</accession>
<comment type="caution">
    <text evidence="1">The sequence shown here is derived from an EMBL/GenBank/DDBJ whole genome shotgun (WGS) entry which is preliminary data.</text>
</comment>
<protein>
    <recommendedName>
        <fullName evidence="3">IBR domain-containing protein</fullName>
    </recommendedName>
</protein>
<gene>
    <name evidence="1" type="ORF">IFM89_023932</name>
</gene>
<name>A0A835M4Q8_9MAGN</name>
<evidence type="ECO:0008006" key="3">
    <source>
        <dbReference type="Google" id="ProtNLM"/>
    </source>
</evidence>
<keyword evidence="2" id="KW-1185">Reference proteome</keyword>
<evidence type="ECO:0000313" key="2">
    <source>
        <dbReference type="Proteomes" id="UP000631114"/>
    </source>
</evidence>
<dbReference type="GO" id="GO:0004842">
    <property type="term" value="F:ubiquitin-protein transferase activity"/>
    <property type="evidence" value="ECO:0007669"/>
    <property type="project" value="InterPro"/>
</dbReference>